<dbReference type="EMBL" id="CAEKKB010000002">
    <property type="protein sequence ID" value="CAB4300209.1"/>
    <property type="molecule type" value="Genomic_DNA"/>
</dbReference>
<accession>A0A6J5WFE7</accession>
<name>A0A6J5WFE7_PRUAR</name>
<evidence type="ECO:0000313" key="2">
    <source>
        <dbReference type="Proteomes" id="UP000507245"/>
    </source>
</evidence>
<sequence length="79" mass="9000">MLVVELFRCINFPCFVEDFEGAHAAIGPSSWLYNEGLVERKAWVVLVSTIGERVLVMEQAVCTMVSLLLHLLREEEMVM</sequence>
<reference evidence="2" key="1">
    <citation type="journal article" date="2020" name="Genome Biol.">
        <title>Gamete binning: chromosome-level and haplotype-resolved genome assembly enabled by high-throughput single-cell sequencing of gamete genomes.</title>
        <authorList>
            <person name="Campoy J.A."/>
            <person name="Sun H."/>
            <person name="Goel M."/>
            <person name="Jiao W.-B."/>
            <person name="Folz-Donahue K."/>
            <person name="Wang N."/>
            <person name="Rubio M."/>
            <person name="Liu C."/>
            <person name="Kukat C."/>
            <person name="Ruiz D."/>
            <person name="Huettel B."/>
            <person name="Schneeberger K."/>
        </authorList>
    </citation>
    <scope>NUCLEOTIDE SEQUENCE [LARGE SCALE GENOMIC DNA]</scope>
    <source>
        <strain evidence="2">cv. Rojo Pasion</strain>
    </source>
</reference>
<keyword evidence="2" id="KW-1185">Reference proteome</keyword>
<dbReference type="AlphaFoldDB" id="A0A6J5WFE7"/>
<gene>
    <name evidence="1" type="ORF">ORAREDHAP_LOCUS15175</name>
</gene>
<protein>
    <submittedName>
        <fullName evidence="1">Uncharacterized protein</fullName>
    </submittedName>
</protein>
<evidence type="ECO:0000313" key="1">
    <source>
        <dbReference type="EMBL" id="CAB4300209.1"/>
    </source>
</evidence>
<organism evidence="1 2">
    <name type="scientific">Prunus armeniaca</name>
    <name type="common">Apricot</name>
    <name type="synonym">Armeniaca vulgaris</name>
    <dbReference type="NCBI Taxonomy" id="36596"/>
    <lineage>
        <taxon>Eukaryota</taxon>
        <taxon>Viridiplantae</taxon>
        <taxon>Streptophyta</taxon>
        <taxon>Embryophyta</taxon>
        <taxon>Tracheophyta</taxon>
        <taxon>Spermatophyta</taxon>
        <taxon>Magnoliopsida</taxon>
        <taxon>eudicotyledons</taxon>
        <taxon>Gunneridae</taxon>
        <taxon>Pentapetalae</taxon>
        <taxon>rosids</taxon>
        <taxon>fabids</taxon>
        <taxon>Rosales</taxon>
        <taxon>Rosaceae</taxon>
        <taxon>Amygdaloideae</taxon>
        <taxon>Amygdaleae</taxon>
        <taxon>Prunus</taxon>
    </lineage>
</organism>
<proteinExistence type="predicted"/>
<dbReference type="Proteomes" id="UP000507245">
    <property type="component" value="Unassembled WGS sequence"/>
</dbReference>